<dbReference type="Gene3D" id="3.40.50.300">
    <property type="entry name" value="P-loop containing nucleotide triphosphate hydrolases"/>
    <property type="match status" value="1"/>
</dbReference>
<organism evidence="2 3">
    <name type="scientific">Natrarchaeobaculum sulfurireducens</name>
    <dbReference type="NCBI Taxonomy" id="2044521"/>
    <lineage>
        <taxon>Archaea</taxon>
        <taxon>Methanobacteriati</taxon>
        <taxon>Methanobacteriota</taxon>
        <taxon>Stenosarchaea group</taxon>
        <taxon>Halobacteria</taxon>
        <taxon>Halobacteriales</taxon>
        <taxon>Natrialbaceae</taxon>
        <taxon>Natrarchaeobaculum</taxon>
    </lineage>
</organism>
<protein>
    <submittedName>
        <fullName evidence="2">Uncharacterized protein</fullName>
    </submittedName>
</protein>
<evidence type="ECO:0000256" key="1">
    <source>
        <dbReference type="SAM" id="MobiDB-lite"/>
    </source>
</evidence>
<sequence>MIDGITVAAFGLLLMAADGSDGGDGDRHWPASMLREYATANLDSDHRDVYRHAGLVANDRIRALLSFLVSIYDPNYHEELPATFWETRTAKSIIRKFGTEQAQKAVDGGDEALLNYLVGLPQLDTDISGLHTLEWLRDWVTRTAAITIISGHMGKGKTDFALLLGEVWAYVMEDRGENYAVFSNITTCGQAESVTSMSRLKELAERDSDEKFLMIWDEASSHASGYSGDAHEVQDQLRRFTRMIRKNGGALIIIGHAEGAADIHPDVRRLANAIYKFGKKDAAIYYGIDGREYHDKINDLGGIPQTNWDYDTEEESDWDWDLDDEDAEELDEEAEEEEPEWLMCRGIRSNGEPCKQPAHSLDGNGFCQAHASQYRQYQDLLEDAEFDRCQGTCEDGSRCMMPPHAPLDDHGYCPEHEHQHDPDDEEDEEDEDDEDGGEHVCGAETADGDPCQIKVPSDASRCRHHRE</sequence>
<dbReference type="Proteomes" id="UP000258613">
    <property type="component" value="Chromosome"/>
</dbReference>
<dbReference type="RefSeq" id="WP_154670605.1">
    <property type="nucleotide sequence ID" value="NZ_CP027033.1"/>
</dbReference>
<dbReference type="OrthoDB" id="321312at2157"/>
<dbReference type="EMBL" id="CP027033">
    <property type="protein sequence ID" value="AXR81807.1"/>
    <property type="molecule type" value="Genomic_DNA"/>
</dbReference>
<dbReference type="Pfam" id="PF19067">
    <property type="entry name" value="DUF5763"/>
    <property type="match status" value="1"/>
</dbReference>
<proteinExistence type="predicted"/>
<feature type="compositionally biased region" description="Basic and acidic residues" evidence="1">
    <location>
        <begin position="410"/>
        <end position="421"/>
    </location>
</feature>
<dbReference type="GeneID" id="42486232"/>
<accession>A0A346PQL2</accession>
<evidence type="ECO:0000313" key="2">
    <source>
        <dbReference type="EMBL" id="AXR81807.1"/>
    </source>
</evidence>
<reference evidence="3" key="1">
    <citation type="submission" date="2018-02" db="EMBL/GenBank/DDBJ databases">
        <title>Phenotypic and genomic properties of facultatively anaerobic sulfur-reducing natronoarchaea from hypersaline soda lakes.</title>
        <authorList>
            <person name="Sorokin D.Y."/>
            <person name="Kublanov I.V."/>
            <person name="Roman P."/>
            <person name="Sinninghe Damste J.S."/>
            <person name="Golyshin P.N."/>
            <person name="Rojo D."/>
            <person name="Ciordia S."/>
            <person name="Mena M.D.C."/>
            <person name="Ferrer M."/>
            <person name="Messina E."/>
            <person name="Smedile F."/>
            <person name="La Spada G."/>
            <person name="La Cono V."/>
            <person name="Yakimov M.M."/>
        </authorList>
    </citation>
    <scope>NUCLEOTIDE SEQUENCE [LARGE SCALE GENOMIC DNA]</scope>
    <source>
        <strain evidence="3">AArc-Mg</strain>
    </source>
</reference>
<evidence type="ECO:0000313" key="3">
    <source>
        <dbReference type="Proteomes" id="UP000258613"/>
    </source>
</evidence>
<dbReference type="InterPro" id="IPR043914">
    <property type="entry name" value="DUF5763"/>
</dbReference>
<name>A0A346PQL2_9EURY</name>
<keyword evidence="3" id="KW-1185">Reference proteome</keyword>
<dbReference type="SUPFAM" id="SSF52540">
    <property type="entry name" value="P-loop containing nucleoside triphosphate hydrolases"/>
    <property type="match status" value="1"/>
</dbReference>
<dbReference type="KEGG" id="nag:AArcMg_1799"/>
<dbReference type="AlphaFoldDB" id="A0A346PQL2"/>
<feature type="region of interest" description="Disordered" evidence="1">
    <location>
        <begin position="410"/>
        <end position="467"/>
    </location>
</feature>
<dbReference type="InterPro" id="IPR027417">
    <property type="entry name" value="P-loop_NTPase"/>
</dbReference>
<gene>
    <name evidence="2" type="ORF">AArcMg_1799</name>
</gene>
<feature type="compositionally biased region" description="Acidic residues" evidence="1">
    <location>
        <begin position="422"/>
        <end position="436"/>
    </location>
</feature>